<reference evidence="1" key="1">
    <citation type="submission" date="2022-05" db="EMBL/GenBank/DDBJ databases">
        <title>Chromosome-level genome of Chaenocephalus aceratus.</title>
        <authorList>
            <person name="Park H."/>
        </authorList>
    </citation>
    <scope>NUCLEOTIDE SEQUENCE</scope>
    <source>
        <strain evidence="1">KU_202001</strain>
    </source>
</reference>
<evidence type="ECO:0000313" key="2">
    <source>
        <dbReference type="Proteomes" id="UP001057452"/>
    </source>
</evidence>
<accession>A0ACB9W4K5</accession>
<dbReference type="EMBL" id="CM043803">
    <property type="protein sequence ID" value="KAI4807433.1"/>
    <property type="molecule type" value="Genomic_DNA"/>
</dbReference>
<protein>
    <submittedName>
        <fullName evidence="1">Uncharacterized protein</fullName>
    </submittedName>
</protein>
<name>A0ACB9W4K5_CHAAC</name>
<evidence type="ECO:0000313" key="1">
    <source>
        <dbReference type="EMBL" id="KAI4807433.1"/>
    </source>
</evidence>
<dbReference type="Proteomes" id="UP001057452">
    <property type="component" value="Chromosome 19"/>
</dbReference>
<keyword evidence="2" id="KW-1185">Reference proteome</keyword>
<sequence>MKAKAKCIVNEDTVLKPPRCAAVSCNVSRQDTGGMWGQRSRDTDCSRERGSRSSPPSLSPIFKALSANVTRLDEGEAIDLVQWTAGRALIASPKAVSCRIVLLRPLVPGSLFPPITSGDITQSRLSVALNAPLGPEAEIANFLSSVFVGKCPSWRPDAVAVVMTLETRWLRSAESAFHLFGNKRSISHGDSAAC</sequence>
<feature type="non-terminal residue" evidence="1">
    <location>
        <position position="194"/>
    </location>
</feature>
<comment type="caution">
    <text evidence="1">The sequence shown here is derived from an EMBL/GenBank/DDBJ whole genome shotgun (WGS) entry which is preliminary data.</text>
</comment>
<gene>
    <name evidence="1" type="ORF">KUCAC02_027240</name>
</gene>
<organism evidence="1 2">
    <name type="scientific">Chaenocephalus aceratus</name>
    <name type="common">Blackfin icefish</name>
    <name type="synonym">Chaenichthys aceratus</name>
    <dbReference type="NCBI Taxonomy" id="36190"/>
    <lineage>
        <taxon>Eukaryota</taxon>
        <taxon>Metazoa</taxon>
        <taxon>Chordata</taxon>
        <taxon>Craniata</taxon>
        <taxon>Vertebrata</taxon>
        <taxon>Euteleostomi</taxon>
        <taxon>Actinopterygii</taxon>
        <taxon>Neopterygii</taxon>
        <taxon>Teleostei</taxon>
        <taxon>Neoteleostei</taxon>
        <taxon>Acanthomorphata</taxon>
        <taxon>Eupercaria</taxon>
        <taxon>Perciformes</taxon>
        <taxon>Notothenioidei</taxon>
        <taxon>Channichthyidae</taxon>
        <taxon>Chaenocephalus</taxon>
    </lineage>
</organism>
<proteinExistence type="predicted"/>